<accession>A0A9W6YPG3</accession>
<reference evidence="1" key="1">
    <citation type="submission" date="2023-04" db="EMBL/GenBank/DDBJ databases">
        <title>Phytophthora fragariaefolia NBRC 109709.</title>
        <authorList>
            <person name="Ichikawa N."/>
            <person name="Sato H."/>
            <person name="Tonouchi N."/>
        </authorList>
    </citation>
    <scope>NUCLEOTIDE SEQUENCE</scope>
    <source>
        <strain evidence="1">NBRC 109709</strain>
    </source>
</reference>
<comment type="caution">
    <text evidence="1">The sequence shown here is derived from an EMBL/GenBank/DDBJ whole genome shotgun (WGS) entry which is preliminary data.</text>
</comment>
<keyword evidence="2" id="KW-1185">Reference proteome</keyword>
<dbReference type="EMBL" id="BSXT01018992">
    <property type="protein sequence ID" value="GMG17247.1"/>
    <property type="molecule type" value="Genomic_DNA"/>
</dbReference>
<name>A0A9W6YPG3_9STRA</name>
<protein>
    <submittedName>
        <fullName evidence="1">Unnamed protein product</fullName>
    </submittedName>
</protein>
<dbReference type="OrthoDB" id="128228at2759"/>
<organism evidence="1 2">
    <name type="scientific">Phytophthora fragariaefolia</name>
    <dbReference type="NCBI Taxonomy" id="1490495"/>
    <lineage>
        <taxon>Eukaryota</taxon>
        <taxon>Sar</taxon>
        <taxon>Stramenopiles</taxon>
        <taxon>Oomycota</taxon>
        <taxon>Peronosporomycetes</taxon>
        <taxon>Peronosporales</taxon>
        <taxon>Peronosporaceae</taxon>
        <taxon>Phytophthora</taxon>
    </lineage>
</organism>
<sequence>MLLSSPCKVVERSCYSKLTTCVDRSTLLFDVRSQEKIAKSHTATFAHIQQLDLWVYDNVQNLDAGQMDVVVKAVGRAYALAASSVQVPVDDDKTPPSPPVTPLELVSSELSRGCPDDQFTARTVHPQV</sequence>
<dbReference type="AlphaFoldDB" id="A0A9W6YPG3"/>
<gene>
    <name evidence="1" type="ORF">Pfra01_003007100</name>
</gene>
<dbReference type="Proteomes" id="UP001165121">
    <property type="component" value="Unassembled WGS sequence"/>
</dbReference>
<proteinExistence type="predicted"/>
<evidence type="ECO:0000313" key="1">
    <source>
        <dbReference type="EMBL" id="GMG17247.1"/>
    </source>
</evidence>
<evidence type="ECO:0000313" key="2">
    <source>
        <dbReference type="Proteomes" id="UP001165121"/>
    </source>
</evidence>